<organism evidence="8 9">
    <name type="scientific">Glonium stellatum</name>
    <dbReference type="NCBI Taxonomy" id="574774"/>
    <lineage>
        <taxon>Eukaryota</taxon>
        <taxon>Fungi</taxon>
        <taxon>Dikarya</taxon>
        <taxon>Ascomycota</taxon>
        <taxon>Pezizomycotina</taxon>
        <taxon>Dothideomycetes</taxon>
        <taxon>Pleosporomycetidae</taxon>
        <taxon>Gloniales</taxon>
        <taxon>Gloniaceae</taxon>
        <taxon>Glonium</taxon>
    </lineage>
</organism>
<evidence type="ECO:0000256" key="2">
    <source>
        <dbReference type="ARBA" id="ARBA00022692"/>
    </source>
</evidence>
<gene>
    <name evidence="8" type="ORF">AOQ84DRAFT_288325</name>
</gene>
<keyword evidence="4 6" id="KW-0472">Membrane</keyword>
<evidence type="ECO:0000256" key="5">
    <source>
        <dbReference type="SAM" id="MobiDB-lite"/>
    </source>
</evidence>
<evidence type="ECO:0000256" key="1">
    <source>
        <dbReference type="ARBA" id="ARBA00004141"/>
    </source>
</evidence>
<feature type="transmembrane region" description="Helical" evidence="6">
    <location>
        <begin position="231"/>
        <end position="252"/>
    </location>
</feature>
<dbReference type="AlphaFoldDB" id="A0A8E2JV82"/>
<sequence>MPSYFPYPDSLDPLPDQIRKGLIPVGCCALLSVVATFLLLCWLTCRLVCWRQHYHTYVGYNQYVLLIFNLLLADFQQSLGFLITFHWIKENRIVAPTAACFAQSWLLHIGDVSSGFFVLAIAIHTWLAVIKGYKMSYTAFVTFVLVVWGLSVLLTLIGPALHGNLTYTRAGVWCWISTKYETERLWLHYLWIFIDEFGTILIYGSIFFYLRGQLKNIPENYAASSNRLTKATRYMIMYPMIYAILTLPIAAGRMAAMTGRVLPDMYYCVAGSLLTSCGWLDALLYTLTRQVLISSELDSAQKSYSRTAEPTNATGWEIYSLKKDIRHGARTVTITGGGDGGERDRDISPSERKRFNREHLRRSSSASVQDPSPLGSTDSIIKPAIGWSGVKAETKVEITIEHAHESDQESSRR</sequence>
<feature type="transmembrane region" description="Helical" evidence="6">
    <location>
        <begin position="105"/>
        <end position="130"/>
    </location>
</feature>
<keyword evidence="2 6" id="KW-0812">Transmembrane</keyword>
<dbReference type="InterPro" id="IPR022596">
    <property type="entry name" value="GPR1/2/3_C"/>
</dbReference>
<feature type="compositionally biased region" description="Polar residues" evidence="5">
    <location>
        <begin position="363"/>
        <end position="379"/>
    </location>
</feature>
<dbReference type="PROSITE" id="PS50261">
    <property type="entry name" value="G_PROTEIN_RECEP_F2_4"/>
    <property type="match status" value="1"/>
</dbReference>
<feature type="domain" description="G-protein coupled receptors family 2 profile 2" evidence="7">
    <location>
        <begin position="29"/>
        <end position="208"/>
    </location>
</feature>
<keyword evidence="3 6" id="KW-1133">Transmembrane helix</keyword>
<dbReference type="SUPFAM" id="SSF81321">
    <property type="entry name" value="Family A G protein-coupled receptor-like"/>
    <property type="match status" value="1"/>
</dbReference>
<evidence type="ECO:0000259" key="7">
    <source>
        <dbReference type="PROSITE" id="PS50261"/>
    </source>
</evidence>
<feature type="region of interest" description="Disordered" evidence="5">
    <location>
        <begin position="330"/>
        <end position="381"/>
    </location>
</feature>
<feature type="transmembrane region" description="Helical" evidence="6">
    <location>
        <begin position="137"/>
        <end position="157"/>
    </location>
</feature>
<evidence type="ECO:0000313" key="9">
    <source>
        <dbReference type="Proteomes" id="UP000250140"/>
    </source>
</evidence>
<accession>A0A8E2JV82</accession>
<evidence type="ECO:0000256" key="4">
    <source>
        <dbReference type="ARBA" id="ARBA00023136"/>
    </source>
</evidence>
<dbReference type="GO" id="GO:0007189">
    <property type="term" value="P:adenylate cyclase-activating G protein-coupled receptor signaling pathway"/>
    <property type="evidence" value="ECO:0007669"/>
    <property type="project" value="TreeGrafter"/>
</dbReference>
<feature type="transmembrane region" description="Helical" evidence="6">
    <location>
        <begin position="63"/>
        <end position="85"/>
    </location>
</feature>
<dbReference type="OrthoDB" id="100006at2759"/>
<feature type="compositionally biased region" description="Basic and acidic residues" evidence="5">
    <location>
        <begin position="340"/>
        <end position="353"/>
    </location>
</feature>
<protein>
    <recommendedName>
        <fullName evidence="7">G-protein coupled receptors family 2 profile 2 domain-containing protein</fullName>
    </recommendedName>
</protein>
<evidence type="ECO:0000313" key="8">
    <source>
        <dbReference type="EMBL" id="OCL10910.1"/>
    </source>
</evidence>
<evidence type="ECO:0000256" key="3">
    <source>
        <dbReference type="ARBA" id="ARBA00022989"/>
    </source>
</evidence>
<dbReference type="InterPro" id="IPR017981">
    <property type="entry name" value="GPCR_2-like_7TM"/>
</dbReference>
<keyword evidence="9" id="KW-1185">Reference proteome</keyword>
<proteinExistence type="predicted"/>
<dbReference type="Pfam" id="PF11970">
    <property type="entry name" value="GPR_Gpa2_C"/>
    <property type="match status" value="1"/>
</dbReference>
<evidence type="ECO:0000256" key="6">
    <source>
        <dbReference type="SAM" id="Phobius"/>
    </source>
</evidence>
<dbReference type="PANTHER" id="PTHR23112:SF37">
    <property type="entry name" value="G PROTEIN-COUPLED RECEPTOR GPR1"/>
    <property type="match status" value="1"/>
</dbReference>
<dbReference type="EMBL" id="KV749142">
    <property type="protein sequence ID" value="OCL10910.1"/>
    <property type="molecule type" value="Genomic_DNA"/>
</dbReference>
<dbReference type="GO" id="GO:0005886">
    <property type="term" value="C:plasma membrane"/>
    <property type="evidence" value="ECO:0007669"/>
    <property type="project" value="TreeGrafter"/>
</dbReference>
<dbReference type="Proteomes" id="UP000250140">
    <property type="component" value="Unassembled WGS sequence"/>
</dbReference>
<dbReference type="Gene3D" id="1.20.1070.10">
    <property type="entry name" value="Rhodopsin 7-helix transmembrane proteins"/>
    <property type="match status" value="1"/>
</dbReference>
<dbReference type="GO" id="GO:0007166">
    <property type="term" value="P:cell surface receptor signaling pathway"/>
    <property type="evidence" value="ECO:0007669"/>
    <property type="project" value="InterPro"/>
</dbReference>
<comment type="subcellular location">
    <subcellularLocation>
        <location evidence="1">Membrane</location>
        <topology evidence="1">Multi-pass membrane protein</topology>
    </subcellularLocation>
</comment>
<feature type="transmembrane region" description="Helical" evidence="6">
    <location>
        <begin position="189"/>
        <end position="210"/>
    </location>
</feature>
<feature type="transmembrane region" description="Helical" evidence="6">
    <location>
        <begin position="22"/>
        <end position="43"/>
    </location>
</feature>
<dbReference type="PANTHER" id="PTHR23112">
    <property type="entry name" value="G PROTEIN-COUPLED RECEPTOR 157-RELATED"/>
    <property type="match status" value="1"/>
</dbReference>
<reference evidence="8 9" key="1">
    <citation type="journal article" date="2016" name="Nat. Commun.">
        <title>Ectomycorrhizal ecology is imprinted in the genome of the dominant symbiotic fungus Cenococcum geophilum.</title>
        <authorList>
            <consortium name="DOE Joint Genome Institute"/>
            <person name="Peter M."/>
            <person name="Kohler A."/>
            <person name="Ohm R.A."/>
            <person name="Kuo A."/>
            <person name="Krutzmann J."/>
            <person name="Morin E."/>
            <person name="Arend M."/>
            <person name="Barry K.W."/>
            <person name="Binder M."/>
            <person name="Choi C."/>
            <person name="Clum A."/>
            <person name="Copeland A."/>
            <person name="Grisel N."/>
            <person name="Haridas S."/>
            <person name="Kipfer T."/>
            <person name="LaButti K."/>
            <person name="Lindquist E."/>
            <person name="Lipzen A."/>
            <person name="Maire R."/>
            <person name="Meier B."/>
            <person name="Mihaltcheva S."/>
            <person name="Molinier V."/>
            <person name="Murat C."/>
            <person name="Poggeler S."/>
            <person name="Quandt C.A."/>
            <person name="Sperisen C."/>
            <person name="Tritt A."/>
            <person name="Tisserant E."/>
            <person name="Crous P.W."/>
            <person name="Henrissat B."/>
            <person name="Nehls U."/>
            <person name="Egli S."/>
            <person name="Spatafora J.W."/>
            <person name="Grigoriev I.V."/>
            <person name="Martin F.M."/>
        </authorList>
    </citation>
    <scope>NUCLEOTIDE SEQUENCE [LARGE SCALE GENOMIC DNA]</scope>
    <source>
        <strain evidence="8 9">CBS 207.34</strain>
    </source>
</reference>
<dbReference type="GO" id="GO:0004930">
    <property type="term" value="F:G protein-coupled receptor activity"/>
    <property type="evidence" value="ECO:0007669"/>
    <property type="project" value="TreeGrafter"/>
</dbReference>
<name>A0A8E2JV82_9PEZI</name>